<feature type="transmembrane region" description="Helical" evidence="1">
    <location>
        <begin position="131"/>
        <end position="150"/>
    </location>
</feature>
<feature type="transmembrane region" description="Helical" evidence="1">
    <location>
        <begin position="56"/>
        <end position="76"/>
    </location>
</feature>
<dbReference type="EMBL" id="AUXX01000022">
    <property type="protein sequence ID" value="KZN65326.1"/>
    <property type="molecule type" value="Genomic_DNA"/>
</dbReference>
<comment type="caution">
    <text evidence="2">The sequence shown here is derived from an EMBL/GenBank/DDBJ whole genome shotgun (WGS) entry which is preliminary data.</text>
</comment>
<dbReference type="AlphaFoldDB" id="A0A162CBQ0"/>
<proteinExistence type="predicted"/>
<accession>A0A162CBQ0</accession>
<keyword evidence="1" id="KW-0472">Membrane</keyword>
<keyword evidence="1" id="KW-0812">Transmembrane</keyword>
<dbReference type="RefSeq" id="WP_063381566.1">
    <property type="nucleotide sequence ID" value="NZ_AUXX01000022.1"/>
</dbReference>
<evidence type="ECO:0000256" key="1">
    <source>
        <dbReference type="SAM" id="Phobius"/>
    </source>
</evidence>
<dbReference type="PATRIC" id="fig|1365257.3.peg.2969"/>
<feature type="transmembrane region" description="Helical" evidence="1">
    <location>
        <begin position="107"/>
        <end position="125"/>
    </location>
</feature>
<protein>
    <submittedName>
        <fullName evidence="2">Uncharacterized protein</fullName>
    </submittedName>
</protein>
<keyword evidence="1" id="KW-1133">Transmembrane helix</keyword>
<evidence type="ECO:0000313" key="2">
    <source>
        <dbReference type="EMBL" id="KZN65326.1"/>
    </source>
</evidence>
<feature type="transmembrane region" description="Helical" evidence="1">
    <location>
        <begin position="82"/>
        <end position="100"/>
    </location>
</feature>
<evidence type="ECO:0000313" key="3">
    <source>
        <dbReference type="Proteomes" id="UP000076661"/>
    </source>
</evidence>
<reference evidence="2 3" key="1">
    <citation type="submission" date="2013-07" db="EMBL/GenBank/DDBJ databases">
        <title>Comparative Genomic and Metabolomic Analysis of Twelve Strains of Pseudoalteromonas luteoviolacea.</title>
        <authorList>
            <person name="Vynne N.G."/>
            <person name="Mansson M."/>
            <person name="Gram L."/>
        </authorList>
    </citation>
    <scope>NUCLEOTIDE SEQUENCE [LARGE SCALE GENOMIC DNA]</scope>
    <source>
        <strain evidence="2 3">S4060-1</strain>
    </source>
</reference>
<dbReference type="Proteomes" id="UP000076661">
    <property type="component" value="Unassembled WGS sequence"/>
</dbReference>
<organism evidence="2 3">
    <name type="scientific">Pseudoalteromonas luteoviolacea S4060-1</name>
    <dbReference type="NCBI Taxonomy" id="1365257"/>
    <lineage>
        <taxon>Bacteria</taxon>
        <taxon>Pseudomonadati</taxon>
        <taxon>Pseudomonadota</taxon>
        <taxon>Gammaproteobacteria</taxon>
        <taxon>Alteromonadales</taxon>
        <taxon>Pseudoalteromonadaceae</taxon>
        <taxon>Pseudoalteromonas</taxon>
    </lineage>
</organism>
<sequence length="153" mass="17107">MVRLACLTSYFKQKSPLLFILEASFLPCQLHQLLKNCSIANFVNLSILQKSPKEGMLMLLGNICIIVVSFVAMLLSVETYEYAVFINFFSSIACACYAYIGAQHTAFFLAWCNVQAFVFSPIINVSEQPSVKLLVLFLLCLMFIALGIGARRN</sequence>
<gene>
    <name evidence="2" type="ORF">N478_21355</name>
</gene>
<name>A0A162CBQ0_9GAMM</name>
<dbReference type="InterPro" id="IPR046304">
    <property type="entry name" value="DUF6419"/>
</dbReference>
<dbReference type="Pfam" id="PF19983">
    <property type="entry name" value="DUF6419"/>
    <property type="match status" value="1"/>
</dbReference>